<dbReference type="InterPro" id="IPR051792">
    <property type="entry name" value="GGT_bact"/>
</dbReference>
<protein>
    <recommendedName>
        <fullName evidence="11">Glutathione hydrolase proenzyme</fullName>
        <ecNumber evidence="11">2.3.2.2</ecNumber>
        <ecNumber evidence="11">3.4.19.13</ecNumber>
    </recommendedName>
    <component>
        <recommendedName>
            <fullName evidence="11">Glutathione hydrolase large chain</fullName>
        </recommendedName>
    </component>
    <component>
        <recommendedName>
            <fullName evidence="11">Glutathione hydrolase small chain</fullName>
        </recommendedName>
    </component>
</protein>
<comment type="pathway">
    <text evidence="11">Sulfur metabolism; glutathione metabolism.</text>
</comment>
<dbReference type="GO" id="GO:0036374">
    <property type="term" value="F:glutathione hydrolase activity"/>
    <property type="evidence" value="ECO:0007669"/>
    <property type="project" value="UniProtKB-UniRule"/>
</dbReference>
<dbReference type="RefSeq" id="WP_218145547.1">
    <property type="nucleotide sequence ID" value="NZ_FNZH01000001.1"/>
</dbReference>
<comment type="catalytic activity">
    <reaction evidence="8 11">
        <text>an N-terminal (5-L-glutamyl)-[peptide] + an alpha-amino acid = 5-L-glutamyl amino acid + an N-terminal L-alpha-aminoacyl-[peptide]</text>
        <dbReference type="Rhea" id="RHEA:23904"/>
        <dbReference type="Rhea" id="RHEA-COMP:9780"/>
        <dbReference type="Rhea" id="RHEA-COMP:9795"/>
        <dbReference type="ChEBI" id="CHEBI:77644"/>
        <dbReference type="ChEBI" id="CHEBI:78597"/>
        <dbReference type="ChEBI" id="CHEBI:78599"/>
        <dbReference type="ChEBI" id="CHEBI:78608"/>
        <dbReference type="EC" id="2.3.2.2"/>
    </reaction>
</comment>
<dbReference type="InterPro" id="IPR029055">
    <property type="entry name" value="Ntn_hydrolases_N"/>
</dbReference>
<keyword evidence="11" id="KW-0317">Glutathione biosynthesis</keyword>
<name>A0A1H6UAX8_9BACT</name>
<accession>A0A1H6UAX8</accession>
<evidence type="ECO:0000256" key="5">
    <source>
        <dbReference type="ARBA" id="ARBA00022801"/>
    </source>
</evidence>
<dbReference type="STRING" id="1416801.SAMN05192553_101547"/>
<evidence type="ECO:0000256" key="6">
    <source>
        <dbReference type="ARBA" id="ARBA00023145"/>
    </source>
</evidence>
<feature type="binding site" evidence="10">
    <location>
        <position position="469"/>
    </location>
    <ligand>
        <name>L-glutamate</name>
        <dbReference type="ChEBI" id="CHEBI:29985"/>
    </ligand>
</feature>
<dbReference type="GO" id="GO:0006751">
    <property type="term" value="P:glutathione catabolic process"/>
    <property type="evidence" value="ECO:0007669"/>
    <property type="project" value="UniProtKB-UniRule"/>
</dbReference>
<evidence type="ECO:0000256" key="8">
    <source>
        <dbReference type="ARBA" id="ARBA00047417"/>
    </source>
</evidence>
<reference evidence="13" key="1">
    <citation type="submission" date="2016-10" db="EMBL/GenBank/DDBJ databases">
        <authorList>
            <person name="Varghese N."/>
            <person name="Submissions S."/>
        </authorList>
    </citation>
    <scope>NUCLEOTIDE SEQUENCE [LARGE SCALE GENOMIC DNA]</scope>
    <source>
        <strain evidence="13">IBRC-M 10761</strain>
    </source>
</reference>
<dbReference type="InterPro" id="IPR043138">
    <property type="entry name" value="GGT_lsub"/>
</dbReference>
<feature type="binding site" evidence="10">
    <location>
        <begin position="394"/>
        <end position="396"/>
    </location>
    <ligand>
        <name>L-glutamate</name>
        <dbReference type="ChEBI" id="CHEBI:29985"/>
    </ligand>
</feature>
<organism evidence="12 13">
    <name type="scientific">Cyclobacterium xiamenense</name>
    <dbReference type="NCBI Taxonomy" id="1297121"/>
    <lineage>
        <taxon>Bacteria</taxon>
        <taxon>Pseudomonadati</taxon>
        <taxon>Bacteroidota</taxon>
        <taxon>Cytophagia</taxon>
        <taxon>Cytophagales</taxon>
        <taxon>Cyclobacteriaceae</taxon>
        <taxon>Cyclobacterium</taxon>
    </lineage>
</organism>
<dbReference type="Proteomes" id="UP000199403">
    <property type="component" value="Unassembled WGS sequence"/>
</dbReference>
<dbReference type="GO" id="GO:0006750">
    <property type="term" value="P:glutathione biosynthetic process"/>
    <property type="evidence" value="ECO:0007669"/>
    <property type="project" value="UniProtKB-KW"/>
</dbReference>
<feature type="binding site" evidence="10">
    <location>
        <position position="418"/>
    </location>
    <ligand>
        <name>L-glutamate</name>
        <dbReference type="ChEBI" id="CHEBI:29985"/>
    </ligand>
</feature>
<dbReference type="NCBIfam" id="TIGR00066">
    <property type="entry name" value="g_glut_trans"/>
    <property type="match status" value="1"/>
</dbReference>
<keyword evidence="5 11" id="KW-0378">Hydrolase</keyword>
<feature type="active site" description="Nucleophile" evidence="9">
    <location>
        <position position="376"/>
    </location>
</feature>
<keyword evidence="13" id="KW-1185">Reference proteome</keyword>
<dbReference type="PRINTS" id="PR01210">
    <property type="entry name" value="GGTRANSPTASE"/>
</dbReference>
<comment type="catalytic activity">
    <reaction evidence="2 11">
        <text>glutathione + H2O = L-cysteinylglycine + L-glutamate</text>
        <dbReference type="Rhea" id="RHEA:28807"/>
        <dbReference type="ChEBI" id="CHEBI:15377"/>
        <dbReference type="ChEBI" id="CHEBI:29985"/>
        <dbReference type="ChEBI" id="CHEBI:57925"/>
        <dbReference type="ChEBI" id="CHEBI:61694"/>
        <dbReference type="EC" id="3.4.19.13"/>
    </reaction>
</comment>
<comment type="catalytic activity">
    <reaction evidence="1 11">
        <text>an S-substituted glutathione + H2O = an S-substituted L-cysteinylglycine + L-glutamate</text>
        <dbReference type="Rhea" id="RHEA:59468"/>
        <dbReference type="ChEBI" id="CHEBI:15377"/>
        <dbReference type="ChEBI" id="CHEBI:29985"/>
        <dbReference type="ChEBI" id="CHEBI:90779"/>
        <dbReference type="ChEBI" id="CHEBI:143103"/>
        <dbReference type="EC" id="3.4.19.13"/>
    </reaction>
</comment>
<evidence type="ECO:0000313" key="12">
    <source>
        <dbReference type="EMBL" id="SEI85400.1"/>
    </source>
</evidence>
<dbReference type="Gene3D" id="3.60.20.40">
    <property type="match status" value="1"/>
</dbReference>
<dbReference type="AlphaFoldDB" id="A0A1H6UAX8"/>
<feature type="binding site" evidence="10">
    <location>
        <position position="102"/>
    </location>
    <ligand>
        <name>L-glutamate</name>
        <dbReference type="ChEBI" id="CHEBI:29985"/>
    </ligand>
</feature>
<feature type="binding site" evidence="10">
    <location>
        <begin position="447"/>
        <end position="448"/>
    </location>
    <ligand>
        <name>L-glutamate</name>
        <dbReference type="ChEBI" id="CHEBI:29985"/>
    </ligand>
</feature>
<dbReference type="EC" id="2.3.2.2" evidence="11"/>
<evidence type="ECO:0000313" key="13">
    <source>
        <dbReference type="Proteomes" id="UP000199403"/>
    </source>
</evidence>
<dbReference type="PROSITE" id="PS51257">
    <property type="entry name" value="PROKAR_LIPOPROTEIN"/>
    <property type="match status" value="1"/>
</dbReference>
<dbReference type="GO" id="GO:0103068">
    <property type="term" value="F:leukotriene C4 gamma-glutamyl transferase activity"/>
    <property type="evidence" value="ECO:0007669"/>
    <property type="project" value="UniProtKB-EC"/>
</dbReference>
<evidence type="ECO:0000256" key="11">
    <source>
        <dbReference type="RuleBase" id="RU368036"/>
    </source>
</evidence>
<dbReference type="UniPathway" id="UPA00204"/>
<evidence type="ECO:0000256" key="3">
    <source>
        <dbReference type="ARBA" id="ARBA00009381"/>
    </source>
</evidence>
<keyword evidence="6 11" id="KW-0865">Zymogen</keyword>
<proteinExistence type="inferred from homology"/>
<dbReference type="EMBL" id="FNZH01000001">
    <property type="protein sequence ID" value="SEI85400.1"/>
    <property type="molecule type" value="Genomic_DNA"/>
</dbReference>
<dbReference type="InterPro" id="IPR043137">
    <property type="entry name" value="GGT_ssub_C"/>
</dbReference>
<keyword evidence="4 11" id="KW-0808">Transferase</keyword>
<sequence length="565" mass="60970">MKDYLSAGASWVLISILALVISCQPKETTTGLLATNAMVVSAHPLASEVGNEILKQGGNAVDAAVAVHMALAVVYPQAGNIGGGGFMVVRKADGSYHSLDYREKAPMAAERDMYLDENGDALPEKSQNGHLASGVPGSVDGMVKAHEKLGSMEWAKLIDPAIKLAAEGFPLTENEASYYTRASENLKKYSSVDPVHFTGKAWKEGDVFVQPQLATTLTLIRDHGREGFYGGSVADFIVAEMERGGGIISHEDLTNYESAWRTPLVGAYKDATVITMGPPSSGGLILLQMLGILEDYPISNKNTAYAEYLHLKTEMERRIFADRAAYMGDADFFPVPVSGLLDKAYLSQRFEDFDPELATPSDRIMEGNVLTMSEETTHFSIVDSQGNAVSCTTTLNGGMGSKVLVDGAGFILNNEMDDFSIKPGFPNMFGVLGGEANKIEPGKRMLSSMTPTILEKNGELYMVVGTPGGSTIPTSVFQAIVNVMDFDMSMQEAVNENRFHSQWKPDVIAYEKEFANNEILELLQAKGHELVERGGIGRVDAILVREDGQLEGAADPRGMDAASGY</sequence>
<gene>
    <name evidence="12" type="ORF">SAMN05192553_101547</name>
</gene>
<dbReference type="PANTHER" id="PTHR43199:SF1">
    <property type="entry name" value="GLUTATHIONE HYDROLASE PROENZYME"/>
    <property type="match status" value="1"/>
</dbReference>
<keyword evidence="7 11" id="KW-0012">Acyltransferase</keyword>
<evidence type="ECO:0000256" key="7">
    <source>
        <dbReference type="ARBA" id="ARBA00023315"/>
    </source>
</evidence>
<comment type="subunit">
    <text evidence="11">This enzyme consists of two polypeptide chains, which are synthesized in precursor form from a single polypeptide.</text>
</comment>
<dbReference type="PANTHER" id="PTHR43199">
    <property type="entry name" value="GLUTATHIONE HYDROLASE"/>
    <property type="match status" value="1"/>
</dbReference>
<comment type="PTM">
    <text evidence="11">Cleaved by autocatalysis into a large and a small subunit.</text>
</comment>
<evidence type="ECO:0000256" key="4">
    <source>
        <dbReference type="ARBA" id="ARBA00022679"/>
    </source>
</evidence>
<evidence type="ECO:0000256" key="10">
    <source>
        <dbReference type="PIRSR" id="PIRSR600101-2"/>
    </source>
</evidence>
<comment type="similarity">
    <text evidence="3 11">Belongs to the gamma-glutamyltransferase family.</text>
</comment>
<dbReference type="InterPro" id="IPR000101">
    <property type="entry name" value="GGT_peptidase"/>
</dbReference>
<dbReference type="Pfam" id="PF01019">
    <property type="entry name" value="G_glu_transpept"/>
    <property type="match status" value="1"/>
</dbReference>
<evidence type="ECO:0000256" key="1">
    <source>
        <dbReference type="ARBA" id="ARBA00001049"/>
    </source>
</evidence>
<evidence type="ECO:0000256" key="2">
    <source>
        <dbReference type="ARBA" id="ARBA00001089"/>
    </source>
</evidence>
<dbReference type="EC" id="3.4.19.13" evidence="11"/>
<evidence type="ECO:0000256" key="9">
    <source>
        <dbReference type="PIRSR" id="PIRSR600101-1"/>
    </source>
</evidence>
<dbReference type="Gene3D" id="1.10.246.130">
    <property type="match status" value="1"/>
</dbReference>
<dbReference type="SUPFAM" id="SSF56235">
    <property type="entry name" value="N-terminal nucleophile aminohydrolases (Ntn hydrolases)"/>
    <property type="match status" value="1"/>
</dbReference>